<organism evidence="1 2">
    <name type="scientific">Cucumis melo var. makuwa</name>
    <name type="common">Oriental melon</name>
    <dbReference type="NCBI Taxonomy" id="1194695"/>
    <lineage>
        <taxon>Eukaryota</taxon>
        <taxon>Viridiplantae</taxon>
        <taxon>Streptophyta</taxon>
        <taxon>Embryophyta</taxon>
        <taxon>Tracheophyta</taxon>
        <taxon>Spermatophyta</taxon>
        <taxon>Magnoliopsida</taxon>
        <taxon>eudicotyledons</taxon>
        <taxon>Gunneridae</taxon>
        <taxon>Pentapetalae</taxon>
        <taxon>rosids</taxon>
        <taxon>fabids</taxon>
        <taxon>Cucurbitales</taxon>
        <taxon>Cucurbitaceae</taxon>
        <taxon>Benincaseae</taxon>
        <taxon>Cucumis</taxon>
    </lineage>
</organism>
<protein>
    <submittedName>
        <fullName evidence="1">Uncharacterized protein</fullName>
    </submittedName>
</protein>
<reference evidence="1 2" key="1">
    <citation type="submission" date="2019-08" db="EMBL/GenBank/DDBJ databases">
        <title>Draft genome sequences of two oriental melons (Cucumis melo L. var makuwa).</title>
        <authorList>
            <person name="Kwon S.-Y."/>
        </authorList>
    </citation>
    <scope>NUCLEOTIDE SEQUENCE [LARGE SCALE GENOMIC DNA]</scope>
    <source>
        <strain evidence="2">cv. SW 3</strain>
        <tissue evidence="1">Leaf</tissue>
    </source>
</reference>
<proteinExistence type="predicted"/>
<sequence length="99" mass="11350">MIRVIQRDRLQLDCLSVSFGYTTDQFVLGVLLGSPKTRLVPTTSQIARVRQRASSWVPLYRTLMGNKGKGKGKLASDREESVTYHMRTQFFFRVYVSGF</sequence>
<dbReference type="EMBL" id="SSTE01004686">
    <property type="protein sequence ID" value="KAA0062231.1"/>
    <property type="molecule type" value="Genomic_DNA"/>
</dbReference>
<evidence type="ECO:0000313" key="2">
    <source>
        <dbReference type="Proteomes" id="UP000321393"/>
    </source>
</evidence>
<gene>
    <name evidence="1" type="ORF">E6C27_scaffold321G00330</name>
</gene>
<name>A0A5A7V966_CUCMM</name>
<dbReference type="AlphaFoldDB" id="A0A5A7V966"/>
<accession>A0A5A7V966</accession>
<comment type="caution">
    <text evidence="1">The sequence shown here is derived from an EMBL/GenBank/DDBJ whole genome shotgun (WGS) entry which is preliminary data.</text>
</comment>
<dbReference type="Proteomes" id="UP000321393">
    <property type="component" value="Unassembled WGS sequence"/>
</dbReference>
<evidence type="ECO:0000313" key="1">
    <source>
        <dbReference type="EMBL" id="KAA0062231.1"/>
    </source>
</evidence>